<dbReference type="Proteomes" id="UP000708347">
    <property type="component" value="Unassembled WGS sequence"/>
</dbReference>
<dbReference type="SUPFAM" id="SSF51556">
    <property type="entry name" value="Metallo-dependent hydrolases"/>
    <property type="match status" value="1"/>
</dbReference>
<dbReference type="InterPro" id="IPR011059">
    <property type="entry name" value="Metal-dep_hydrolase_composite"/>
</dbReference>
<dbReference type="Gene3D" id="2.30.40.10">
    <property type="entry name" value="Urease, subunit C, domain 1"/>
    <property type="match status" value="1"/>
</dbReference>
<dbReference type="Gene3D" id="3.10.310.70">
    <property type="match status" value="1"/>
</dbReference>
<dbReference type="EMBL" id="VBSB01000005">
    <property type="protein sequence ID" value="NTY59756.1"/>
    <property type="molecule type" value="Genomic_DNA"/>
</dbReference>
<reference evidence="2 3" key="1">
    <citation type="submission" date="2019-05" db="EMBL/GenBank/DDBJ databases">
        <title>Mycolicibacterium sphagni ENV482 genome assembly.</title>
        <authorList>
            <person name="Chen W."/>
            <person name="Faulkner N.W."/>
            <person name="Hyman M.R."/>
        </authorList>
    </citation>
    <scope>NUCLEOTIDE SEQUENCE [LARGE SCALE GENOMIC DNA]</scope>
    <source>
        <strain evidence="2 3">ENV482</strain>
    </source>
</reference>
<evidence type="ECO:0000259" key="1">
    <source>
        <dbReference type="Pfam" id="PF07969"/>
    </source>
</evidence>
<sequence length="582" mass="63014">MHRRGAHVGSRSILKAASVITMDPAQPRAEAVAIDADSGTITAVGSLAHCQGAAPDASIEDLGPAVLMPGFIQAHDHPVPAAVLCQQPAHWIAPFVGFPTWSELEALFDRLRKQTPAGQPLLFNGLDRLLLSIPMPDRTSLDRYFPDHPVLIFDITGHALYFNSRATQLFGWTNAMPPADTPDARWTRRSDGTAGGVGFETQATLMALSAFLPGVVPSPLFNLGAWYATLARNGFTAVGDLGFVSRLRAPMEALAALPGCPVRYSLYQTTYDPAAHSDMDFGELSGMIRRVGYKIWMDGSPSIGTAAISVPYLDSARARIADVPVGSAPGLSVLNYSLDQFLALVSQFGDKDFQIATHINGDAGIDVVLDGYEQALNGLGLSGLDHRWRVEHFATPSREQCARAGELGVTASMSPFQALYWGDLYDGVIFEPSYGARWQPYRDAYDGGVRPTFHNDGYLSPPLPWLNIQNAVTRRSASGTVHAPEQSLTLDEALQAHTINAAWQQKRDHEIGSIETGKLADFVLLSTDPYTVDPARLQDTVHTLGTWISARRVDLDGFMDSVKGIAPRYDQALITGAPPHQC</sequence>
<dbReference type="Gene3D" id="3.20.20.140">
    <property type="entry name" value="Metal-dependent hydrolases"/>
    <property type="match status" value="1"/>
</dbReference>
<proteinExistence type="predicted"/>
<protein>
    <submittedName>
        <fullName evidence="2">Amidohydrolase</fullName>
    </submittedName>
</protein>
<dbReference type="SUPFAM" id="SSF51338">
    <property type="entry name" value="Composite domain of metallo-dependent hydrolases"/>
    <property type="match status" value="1"/>
</dbReference>
<gene>
    <name evidence="2" type="ORF">FEG63_09345</name>
</gene>
<name>A0ABX2JQD4_9MYCO</name>
<keyword evidence="3" id="KW-1185">Reference proteome</keyword>
<comment type="caution">
    <text evidence="2">The sequence shown here is derived from an EMBL/GenBank/DDBJ whole genome shotgun (WGS) entry which is preliminary data.</text>
</comment>
<evidence type="ECO:0000313" key="2">
    <source>
        <dbReference type="EMBL" id="NTY59756.1"/>
    </source>
</evidence>
<dbReference type="InterPro" id="IPR013108">
    <property type="entry name" value="Amidohydro_3"/>
</dbReference>
<dbReference type="CDD" id="cd01300">
    <property type="entry name" value="YtcJ_like"/>
    <property type="match status" value="1"/>
</dbReference>
<accession>A0ABX2JQD4</accession>
<dbReference type="Pfam" id="PF07969">
    <property type="entry name" value="Amidohydro_3"/>
    <property type="match status" value="1"/>
</dbReference>
<dbReference type="PANTHER" id="PTHR22642:SF2">
    <property type="entry name" value="PROTEIN LONG AFTER FAR-RED 3"/>
    <property type="match status" value="1"/>
</dbReference>
<organism evidence="2 3">
    <name type="scientific">Mycolicibacterium sphagni</name>
    <dbReference type="NCBI Taxonomy" id="1786"/>
    <lineage>
        <taxon>Bacteria</taxon>
        <taxon>Bacillati</taxon>
        <taxon>Actinomycetota</taxon>
        <taxon>Actinomycetes</taxon>
        <taxon>Mycobacteriales</taxon>
        <taxon>Mycobacteriaceae</taxon>
        <taxon>Mycolicibacterium</taxon>
    </lineage>
</organism>
<dbReference type="InterPro" id="IPR032466">
    <property type="entry name" value="Metal_Hydrolase"/>
</dbReference>
<feature type="domain" description="Amidohydrolase 3" evidence="1">
    <location>
        <begin position="60"/>
        <end position="549"/>
    </location>
</feature>
<dbReference type="PANTHER" id="PTHR22642">
    <property type="entry name" value="IMIDAZOLONEPROPIONASE"/>
    <property type="match status" value="1"/>
</dbReference>
<evidence type="ECO:0000313" key="3">
    <source>
        <dbReference type="Proteomes" id="UP000708347"/>
    </source>
</evidence>
<dbReference type="InterPro" id="IPR033932">
    <property type="entry name" value="YtcJ-like"/>
</dbReference>